<feature type="binding site" evidence="12">
    <location>
        <position position="273"/>
    </location>
    <ligand>
        <name>K(+)</name>
        <dbReference type="ChEBI" id="CHEBI:29103"/>
    </ligand>
</feature>
<comment type="caution">
    <text evidence="14">The sequence shown here is derived from an EMBL/GenBank/DDBJ whole genome shotgun (WGS) entry which is preliminary data.</text>
</comment>
<dbReference type="PANTHER" id="PTHR10584:SF166">
    <property type="entry name" value="RIBOKINASE"/>
    <property type="match status" value="1"/>
</dbReference>
<comment type="caution">
    <text evidence="12">Lacks conserved residue(s) required for the propagation of feature annotation.</text>
</comment>
<dbReference type="PRINTS" id="PR00990">
    <property type="entry name" value="RIBOKINASE"/>
</dbReference>
<feature type="binding site" evidence="12">
    <location>
        <position position="245"/>
    </location>
    <ligand>
        <name>substrate</name>
    </ligand>
</feature>
<dbReference type="OrthoDB" id="9775849at2"/>
<evidence type="ECO:0000256" key="11">
    <source>
        <dbReference type="ARBA" id="ARBA00023277"/>
    </source>
</evidence>
<name>A0A328NZB7_9GAMM</name>
<comment type="pathway">
    <text evidence="12">Carbohydrate metabolism; D-ribose degradation; D-ribose 5-phosphate from beta-D-ribopyranose: step 2/2.</text>
</comment>
<feature type="binding site" evidence="12">
    <location>
        <position position="241"/>
    </location>
    <ligand>
        <name>K(+)</name>
        <dbReference type="ChEBI" id="CHEBI:29103"/>
    </ligand>
</feature>
<evidence type="ECO:0000256" key="12">
    <source>
        <dbReference type="HAMAP-Rule" id="MF_01987"/>
    </source>
</evidence>
<keyword evidence="6 12" id="KW-0547">Nucleotide-binding</keyword>
<dbReference type="SUPFAM" id="SSF53613">
    <property type="entry name" value="Ribokinase-like"/>
    <property type="match status" value="1"/>
</dbReference>
<comment type="activity regulation">
    <text evidence="12">Activated by a monovalent cation that binds near, but not in, the active site. The most likely occupant of the site in vivo is potassium. Ion binding induces a conformational change that may alter substrate affinity.</text>
</comment>
<accession>A0A328NZB7</accession>
<dbReference type="EMBL" id="NFZS01000007">
    <property type="protein sequence ID" value="RAO74503.1"/>
    <property type="molecule type" value="Genomic_DNA"/>
</dbReference>
<evidence type="ECO:0000256" key="5">
    <source>
        <dbReference type="ARBA" id="ARBA00022723"/>
    </source>
</evidence>
<dbReference type="HAMAP" id="MF_01987">
    <property type="entry name" value="Ribokinase"/>
    <property type="match status" value="1"/>
</dbReference>
<feature type="binding site" evidence="12">
    <location>
        <position position="183"/>
    </location>
    <ligand>
        <name>ATP</name>
        <dbReference type="ChEBI" id="CHEBI:30616"/>
    </ligand>
</feature>
<keyword evidence="11 12" id="KW-0119">Carbohydrate metabolism</keyword>
<comment type="subunit">
    <text evidence="12">Homodimer.</text>
</comment>
<keyword evidence="5 12" id="KW-0479">Metal-binding</keyword>
<dbReference type="Gene3D" id="3.40.1190.20">
    <property type="match status" value="1"/>
</dbReference>
<feature type="binding site" evidence="12">
    <location>
        <begin position="244"/>
        <end position="245"/>
    </location>
    <ligand>
        <name>ATP</name>
        <dbReference type="ChEBI" id="CHEBI:30616"/>
    </ligand>
</feature>
<evidence type="ECO:0000256" key="10">
    <source>
        <dbReference type="ARBA" id="ARBA00022958"/>
    </source>
</evidence>
<keyword evidence="15" id="KW-1185">Reference proteome</keyword>
<keyword evidence="9 12" id="KW-0460">Magnesium</keyword>
<feature type="active site" description="Proton acceptor" evidence="12">
    <location>
        <position position="245"/>
    </location>
</feature>
<feature type="binding site" evidence="12">
    <location>
        <position position="276"/>
    </location>
    <ligand>
        <name>K(+)</name>
        <dbReference type="ChEBI" id="CHEBI:29103"/>
    </ligand>
</feature>
<comment type="catalytic activity">
    <reaction evidence="12">
        <text>D-ribose + ATP = D-ribose 5-phosphate + ADP + H(+)</text>
        <dbReference type="Rhea" id="RHEA:13697"/>
        <dbReference type="ChEBI" id="CHEBI:15378"/>
        <dbReference type="ChEBI" id="CHEBI:30616"/>
        <dbReference type="ChEBI" id="CHEBI:47013"/>
        <dbReference type="ChEBI" id="CHEBI:78346"/>
        <dbReference type="ChEBI" id="CHEBI:456216"/>
        <dbReference type="EC" id="2.7.1.15"/>
    </reaction>
</comment>
<dbReference type="InterPro" id="IPR011611">
    <property type="entry name" value="PfkB_dom"/>
</dbReference>
<gene>
    <name evidence="12" type="primary">rbsK</name>
    <name evidence="14" type="ORF">CA260_20735</name>
</gene>
<dbReference type="InterPro" id="IPR002173">
    <property type="entry name" value="Carboh/pur_kinase_PfkB_CS"/>
</dbReference>
<dbReference type="GO" id="GO:0019303">
    <property type="term" value="P:D-ribose catabolic process"/>
    <property type="evidence" value="ECO:0007669"/>
    <property type="project" value="UniProtKB-UniRule"/>
</dbReference>
<dbReference type="InterPro" id="IPR002139">
    <property type="entry name" value="Ribo/fructo_kinase"/>
</dbReference>
<comment type="cofactor">
    <cofactor evidence="12">
        <name>Mg(2+)</name>
        <dbReference type="ChEBI" id="CHEBI:18420"/>
    </cofactor>
    <text evidence="12">Requires a divalent cation, most likely magnesium in vivo, as an electrophilic catalyst to aid phosphoryl group transfer. It is the chelate of the metal and the nucleotide that is the actual substrate.</text>
</comment>
<comment type="subcellular location">
    <subcellularLocation>
        <location evidence="12">Cytoplasm</location>
    </subcellularLocation>
</comment>
<dbReference type="NCBIfam" id="TIGR02152">
    <property type="entry name" value="D_ribokin_bact"/>
    <property type="match status" value="1"/>
</dbReference>
<comment type="function">
    <text evidence="12">Catalyzes the phosphorylation of ribose at O-5 in a reaction requiring ATP and magnesium. The resulting D-ribose-5-phosphate can then be used either for sythesis of nucleotides, histidine, and tryptophan, or as a component of the pentose phosphate pathway.</text>
</comment>
<evidence type="ECO:0000256" key="9">
    <source>
        <dbReference type="ARBA" id="ARBA00022842"/>
    </source>
</evidence>
<feature type="binding site" evidence="12">
    <location>
        <begin position="11"/>
        <end position="13"/>
    </location>
    <ligand>
        <name>substrate</name>
    </ligand>
</feature>
<keyword evidence="10 12" id="KW-0630">Potassium</keyword>
<comment type="similarity">
    <text evidence="1">Belongs to the carbohydrate kinase pfkB family.</text>
</comment>
<reference evidence="14 15" key="1">
    <citation type="journal article" date="2018" name="Genet. Mol. Biol.">
        <title>The genome sequence of Dyella jiangningensis FCAV SCS01 from a lignocellulose-decomposing microbial consortium metagenome reveals potential for biotechnological applications.</title>
        <authorList>
            <person name="Desiderato J.G."/>
            <person name="Alvarenga D.O."/>
            <person name="Constancio M.T.L."/>
            <person name="Alves L.M.C."/>
            <person name="Varani A.M."/>
        </authorList>
    </citation>
    <scope>NUCLEOTIDE SEQUENCE [LARGE SCALE GENOMIC DNA]</scope>
    <source>
        <strain evidence="14 15">FCAV SCS01</strain>
    </source>
</reference>
<evidence type="ECO:0000313" key="15">
    <source>
        <dbReference type="Proteomes" id="UP000248926"/>
    </source>
</evidence>
<dbReference type="PROSITE" id="PS00584">
    <property type="entry name" value="PFKB_KINASES_2"/>
    <property type="match status" value="1"/>
</dbReference>
<feature type="binding site" evidence="12">
    <location>
        <position position="239"/>
    </location>
    <ligand>
        <name>K(+)</name>
        <dbReference type="ChEBI" id="CHEBI:29103"/>
    </ligand>
</feature>
<dbReference type="AlphaFoldDB" id="A0A328NZB7"/>
<evidence type="ECO:0000256" key="4">
    <source>
        <dbReference type="ARBA" id="ARBA00022679"/>
    </source>
</evidence>
<evidence type="ECO:0000313" key="14">
    <source>
        <dbReference type="EMBL" id="RAO74503.1"/>
    </source>
</evidence>
<dbReference type="PANTHER" id="PTHR10584">
    <property type="entry name" value="SUGAR KINASE"/>
    <property type="match status" value="1"/>
</dbReference>
<comment type="similarity">
    <text evidence="12">Belongs to the carbohydrate kinase PfkB family. Ribokinase subfamily.</text>
</comment>
<evidence type="ECO:0000256" key="1">
    <source>
        <dbReference type="ARBA" id="ARBA00005380"/>
    </source>
</evidence>
<evidence type="ECO:0000256" key="6">
    <source>
        <dbReference type="ARBA" id="ARBA00022741"/>
    </source>
</evidence>
<dbReference type="Pfam" id="PF00294">
    <property type="entry name" value="PfkB"/>
    <property type="match status" value="1"/>
</dbReference>
<evidence type="ECO:0000259" key="13">
    <source>
        <dbReference type="Pfam" id="PF00294"/>
    </source>
</evidence>
<dbReference type="GO" id="GO:0005829">
    <property type="term" value="C:cytosol"/>
    <property type="evidence" value="ECO:0007669"/>
    <property type="project" value="TreeGrafter"/>
</dbReference>
<feature type="domain" description="Carbohydrate kinase PfkB" evidence="13">
    <location>
        <begin position="1"/>
        <end position="285"/>
    </location>
</feature>
<keyword evidence="8 12" id="KW-0067">ATP-binding</keyword>
<dbReference type="GO" id="GO:0005524">
    <property type="term" value="F:ATP binding"/>
    <property type="evidence" value="ECO:0007669"/>
    <property type="project" value="UniProtKB-UniRule"/>
</dbReference>
<dbReference type="GO" id="GO:0004747">
    <property type="term" value="F:ribokinase activity"/>
    <property type="evidence" value="ECO:0007669"/>
    <property type="project" value="UniProtKB-UniRule"/>
</dbReference>
<evidence type="ECO:0000256" key="7">
    <source>
        <dbReference type="ARBA" id="ARBA00022777"/>
    </source>
</evidence>
<organism evidence="14 15">
    <name type="scientific">Dyella jiangningensis</name>
    <dbReference type="NCBI Taxonomy" id="1379159"/>
    <lineage>
        <taxon>Bacteria</taxon>
        <taxon>Pseudomonadati</taxon>
        <taxon>Pseudomonadota</taxon>
        <taxon>Gammaproteobacteria</taxon>
        <taxon>Lysobacterales</taxon>
        <taxon>Rhodanobacteraceae</taxon>
        <taxon>Dyella</taxon>
    </lineage>
</organism>
<dbReference type="InterPro" id="IPR011877">
    <property type="entry name" value="Ribokinase"/>
</dbReference>
<evidence type="ECO:0000256" key="3">
    <source>
        <dbReference type="ARBA" id="ARBA00016943"/>
    </source>
</evidence>
<sequence length="300" mass="31562">MARVVVVGSINMDLVTLAPRFPAPGETILGERFLTVHGGKGANQAVAAARLGAEVTLVGAVGDDAFGEQLRDGLARENVQLEHVARIANCSSGTASITVAEGDNHIVVVPGANAQVTPTQIEAAQRAFEKADAILVQMEIPLESVEATLRLGQRVGKPVILNPAPAQPLPIEWLKLARYLTPNQHELAILLGADAHEDFRSLMHRSPAPLVLTRGGDGAWFREEDEPVHQSGFKVDVIDTTGAGDTFNAALAVFLHEGLASAVRKACAAAALSVTRLGAQGGMPTRGELDAFLAAHPIRL</sequence>
<keyword evidence="7 12" id="KW-0418">Kinase</keyword>
<keyword evidence="4 12" id="KW-0808">Transferase</keyword>
<feature type="binding site" evidence="12">
    <location>
        <begin position="213"/>
        <end position="218"/>
    </location>
    <ligand>
        <name>ATP</name>
        <dbReference type="ChEBI" id="CHEBI:30616"/>
    </ligand>
</feature>
<dbReference type="EC" id="2.7.1.15" evidence="2 12"/>
<feature type="binding site" evidence="12">
    <location>
        <position position="278"/>
    </location>
    <ligand>
        <name>K(+)</name>
        <dbReference type="ChEBI" id="CHEBI:29103"/>
    </ligand>
</feature>
<keyword evidence="12" id="KW-0963">Cytoplasm</keyword>
<feature type="binding site" evidence="12">
    <location>
        <position position="139"/>
    </location>
    <ligand>
        <name>substrate</name>
    </ligand>
</feature>
<dbReference type="GO" id="GO:0046872">
    <property type="term" value="F:metal ion binding"/>
    <property type="evidence" value="ECO:0007669"/>
    <property type="project" value="UniProtKB-KW"/>
</dbReference>
<proteinExistence type="inferred from homology"/>
<dbReference type="CDD" id="cd01174">
    <property type="entry name" value="ribokinase"/>
    <property type="match status" value="1"/>
</dbReference>
<protein>
    <recommendedName>
        <fullName evidence="3 12">Ribokinase</fullName>
        <shortName evidence="12">RK</shortName>
        <ecNumber evidence="2 12">2.7.1.15</ecNumber>
    </recommendedName>
</protein>
<dbReference type="InterPro" id="IPR029056">
    <property type="entry name" value="Ribokinase-like"/>
</dbReference>
<dbReference type="Proteomes" id="UP000248926">
    <property type="component" value="Unassembled WGS sequence"/>
</dbReference>
<dbReference type="RefSeq" id="WP_111984984.1">
    <property type="nucleotide sequence ID" value="NZ_NFZS01000007.1"/>
</dbReference>
<evidence type="ECO:0000256" key="8">
    <source>
        <dbReference type="ARBA" id="ARBA00022840"/>
    </source>
</evidence>
<evidence type="ECO:0000256" key="2">
    <source>
        <dbReference type="ARBA" id="ARBA00012035"/>
    </source>
</evidence>
<feature type="binding site" evidence="12">
    <location>
        <begin position="39"/>
        <end position="43"/>
    </location>
    <ligand>
        <name>substrate</name>
    </ligand>
</feature>
<dbReference type="UniPathway" id="UPA00916">
    <property type="reaction ID" value="UER00889"/>
</dbReference>